<organism evidence="12 13">
    <name type="scientific">Blastochloris tepida</name>
    <dbReference type="NCBI Taxonomy" id="2233851"/>
    <lineage>
        <taxon>Bacteria</taxon>
        <taxon>Pseudomonadati</taxon>
        <taxon>Pseudomonadota</taxon>
        <taxon>Alphaproteobacteria</taxon>
        <taxon>Hyphomicrobiales</taxon>
        <taxon>Blastochloridaceae</taxon>
        <taxon>Blastochloris</taxon>
    </lineage>
</organism>
<keyword evidence="7 11" id="KW-0547">Nucleotide-binding</keyword>
<dbReference type="AlphaFoldDB" id="A0A348G4R5"/>
<keyword evidence="9 11" id="KW-0067">ATP-binding</keyword>
<evidence type="ECO:0000313" key="12">
    <source>
        <dbReference type="EMBL" id="BBF94548.1"/>
    </source>
</evidence>
<keyword evidence="5 11" id="KW-0963">Cytoplasm</keyword>
<dbReference type="PANTHER" id="PTHR42945:SF9">
    <property type="entry name" value="HISTIDINE BIOSYNTHESIS BIFUNCTIONAL PROTEIN HISIE"/>
    <property type="match status" value="1"/>
</dbReference>
<evidence type="ECO:0000256" key="9">
    <source>
        <dbReference type="ARBA" id="ARBA00022840"/>
    </source>
</evidence>
<dbReference type="NCBIfam" id="TIGR03188">
    <property type="entry name" value="histidine_hisI"/>
    <property type="match status" value="1"/>
</dbReference>
<dbReference type="KEGG" id="blag:BLTE_32330"/>
<gene>
    <name evidence="11 12" type="primary">hisE</name>
    <name evidence="12" type="ORF">BLTE_32330</name>
</gene>
<evidence type="ECO:0000256" key="11">
    <source>
        <dbReference type="HAMAP-Rule" id="MF_01020"/>
    </source>
</evidence>
<keyword evidence="6 11" id="KW-0028">Amino-acid biosynthesis</keyword>
<evidence type="ECO:0000256" key="4">
    <source>
        <dbReference type="ARBA" id="ARBA00009392"/>
    </source>
</evidence>
<dbReference type="InterPro" id="IPR008179">
    <property type="entry name" value="HisE"/>
</dbReference>
<sequence length="116" mass="12321">MSGEEMADMTARVSLEDLTDIVAERGRADPSQSYTAKLLAKGVGEVAKKLGEEGVELALAAVSGPRERVIAETADLLYHLAVLLAAREVSLAEVEVELAKRTGRSGLAEKASRVKE</sequence>
<evidence type="ECO:0000256" key="10">
    <source>
        <dbReference type="ARBA" id="ARBA00023102"/>
    </source>
</evidence>
<dbReference type="GO" id="GO:0004636">
    <property type="term" value="F:phosphoribosyl-ATP diphosphatase activity"/>
    <property type="evidence" value="ECO:0007669"/>
    <property type="project" value="UniProtKB-UniRule"/>
</dbReference>
<accession>A0A348G4R5</accession>
<proteinExistence type="inferred from homology"/>
<keyword evidence="8 11" id="KW-0378">Hydrolase</keyword>
<evidence type="ECO:0000256" key="1">
    <source>
        <dbReference type="ARBA" id="ARBA00001460"/>
    </source>
</evidence>
<dbReference type="Pfam" id="PF01503">
    <property type="entry name" value="PRA-PH"/>
    <property type="match status" value="1"/>
</dbReference>
<evidence type="ECO:0000256" key="7">
    <source>
        <dbReference type="ARBA" id="ARBA00022741"/>
    </source>
</evidence>
<dbReference type="GO" id="GO:0005737">
    <property type="term" value="C:cytoplasm"/>
    <property type="evidence" value="ECO:0007669"/>
    <property type="project" value="UniProtKB-SubCell"/>
</dbReference>
<reference evidence="12 13" key="1">
    <citation type="submission" date="2018-08" db="EMBL/GenBank/DDBJ databases">
        <title>Complete genome sequencing of Blastochloris tepida GI.</title>
        <authorList>
            <person name="Tsukatani Y."/>
            <person name="Mori H."/>
        </authorList>
    </citation>
    <scope>NUCLEOTIDE SEQUENCE [LARGE SCALE GENOMIC DNA]</scope>
    <source>
        <strain evidence="12 13">GI</strain>
    </source>
</reference>
<dbReference type="CDD" id="cd11534">
    <property type="entry name" value="NTP-PPase_HisIE_like"/>
    <property type="match status" value="1"/>
</dbReference>
<dbReference type="SUPFAM" id="SSF101386">
    <property type="entry name" value="all-alpha NTP pyrophosphatases"/>
    <property type="match status" value="1"/>
</dbReference>
<keyword evidence="13" id="KW-1185">Reference proteome</keyword>
<comment type="subcellular location">
    <subcellularLocation>
        <location evidence="2 11">Cytoplasm</location>
    </subcellularLocation>
</comment>
<dbReference type="PANTHER" id="PTHR42945">
    <property type="entry name" value="HISTIDINE BIOSYNTHESIS BIFUNCTIONAL PROTEIN"/>
    <property type="match status" value="1"/>
</dbReference>
<evidence type="ECO:0000256" key="3">
    <source>
        <dbReference type="ARBA" id="ARBA00005204"/>
    </source>
</evidence>
<evidence type="ECO:0000313" key="13">
    <source>
        <dbReference type="Proteomes" id="UP000266934"/>
    </source>
</evidence>
<evidence type="ECO:0000256" key="2">
    <source>
        <dbReference type="ARBA" id="ARBA00004496"/>
    </source>
</evidence>
<dbReference type="UniPathway" id="UPA00031">
    <property type="reaction ID" value="UER00007"/>
</dbReference>
<comment type="similarity">
    <text evidence="4 11">Belongs to the PRA-PH family.</text>
</comment>
<dbReference type="InterPro" id="IPR021130">
    <property type="entry name" value="PRib-ATP_PPHydrolase-like"/>
</dbReference>
<comment type="pathway">
    <text evidence="3 11">Amino-acid biosynthesis; L-histidine biosynthesis; L-histidine from 5-phospho-alpha-D-ribose 1-diphosphate: step 2/9.</text>
</comment>
<comment type="catalytic activity">
    <reaction evidence="1 11">
        <text>1-(5-phospho-beta-D-ribosyl)-ATP + H2O = 1-(5-phospho-beta-D-ribosyl)-5'-AMP + diphosphate + H(+)</text>
        <dbReference type="Rhea" id="RHEA:22828"/>
        <dbReference type="ChEBI" id="CHEBI:15377"/>
        <dbReference type="ChEBI" id="CHEBI:15378"/>
        <dbReference type="ChEBI" id="CHEBI:33019"/>
        <dbReference type="ChEBI" id="CHEBI:59457"/>
        <dbReference type="ChEBI" id="CHEBI:73183"/>
        <dbReference type="EC" id="3.6.1.31"/>
    </reaction>
</comment>
<keyword evidence="10 11" id="KW-0368">Histidine biosynthesis</keyword>
<dbReference type="Proteomes" id="UP000266934">
    <property type="component" value="Chromosome"/>
</dbReference>
<dbReference type="NCBIfam" id="NF001613">
    <property type="entry name" value="PRK00400.1-5"/>
    <property type="match status" value="1"/>
</dbReference>
<evidence type="ECO:0000256" key="6">
    <source>
        <dbReference type="ARBA" id="ARBA00022605"/>
    </source>
</evidence>
<dbReference type="GO" id="GO:0000105">
    <property type="term" value="P:L-histidine biosynthetic process"/>
    <property type="evidence" value="ECO:0007669"/>
    <property type="project" value="UniProtKB-UniRule"/>
</dbReference>
<name>A0A348G4R5_9HYPH</name>
<dbReference type="HAMAP" id="MF_01020">
    <property type="entry name" value="HisE"/>
    <property type="match status" value="1"/>
</dbReference>
<dbReference type="Gene3D" id="1.10.287.1080">
    <property type="entry name" value="MazG-like"/>
    <property type="match status" value="1"/>
</dbReference>
<evidence type="ECO:0000256" key="5">
    <source>
        <dbReference type="ARBA" id="ARBA00022490"/>
    </source>
</evidence>
<dbReference type="GO" id="GO:0005524">
    <property type="term" value="F:ATP binding"/>
    <property type="evidence" value="ECO:0007669"/>
    <property type="project" value="UniProtKB-KW"/>
</dbReference>
<protein>
    <recommendedName>
        <fullName evidence="11">Phosphoribosyl-ATP pyrophosphatase</fullName>
        <shortName evidence="11">PRA-PH</shortName>
        <ecNumber evidence="11">3.6.1.31</ecNumber>
    </recommendedName>
</protein>
<dbReference type="EC" id="3.6.1.31" evidence="11"/>
<dbReference type="RefSeq" id="WP_244600024.1">
    <property type="nucleotide sequence ID" value="NZ_AP018907.1"/>
</dbReference>
<evidence type="ECO:0000256" key="8">
    <source>
        <dbReference type="ARBA" id="ARBA00022801"/>
    </source>
</evidence>
<dbReference type="EMBL" id="AP018907">
    <property type="protein sequence ID" value="BBF94548.1"/>
    <property type="molecule type" value="Genomic_DNA"/>
</dbReference>